<protein>
    <submittedName>
        <fullName evidence="3">Uncharacterized protein</fullName>
    </submittedName>
</protein>
<evidence type="ECO:0000256" key="2">
    <source>
        <dbReference type="SAM" id="Phobius"/>
    </source>
</evidence>
<proteinExistence type="predicted"/>
<reference evidence="3 4" key="1">
    <citation type="submission" date="2019-03" db="EMBL/GenBank/DDBJ databases">
        <title>Complete Genome Sequence of Paraburkholderia dipogonis ICMP 19430T, a Nitrogen-fixing Symbiont of the South African Invasive Legume Dipogon lignosus in New Zealand.</title>
        <authorList>
            <person name="De Meyer S.E."/>
        </authorList>
    </citation>
    <scope>NUCLEOTIDE SEQUENCE [LARGE SCALE GENOMIC DNA]</scope>
    <source>
        <strain evidence="3 4">ICMP 19430</strain>
    </source>
</reference>
<feature type="transmembrane region" description="Helical" evidence="2">
    <location>
        <begin position="229"/>
        <end position="253"/>
    </location>
</feature>
<dbReference type="Proteomes" id="UP000297385">
    <property type="component" value="Unassembled WGS sequence"/>
</dbReference>
<feature type="compositionally biased region" description="Basic residues" evidence="1">
    <location>
        <begin position="55"/>
        <end position="65"/>
    </location>
</feature>
<keyword evidence="2" id="KW-0812">Transmembrane</keyword>
<gene>
    <name evidence="3" type="ORF">E2553_27330</name>
</gene>
<organism evidence="3 4">
    <name type="scientific">Paraburkholderia dipogonis</name>
    <dbReference type="NCBI Taxonomy" id="1211383"/>
    <lineage>
        <taxon>Bacteria</taxon>
        <taxon>Pseudomonadati</taxon>
        <taxon>Pseudomonadota</taxon>
        <taxon>Betaproteobacteria</taxon>
        <taxon>Burkholderiales</taxon>
        <taxon>Burkholderiaceae</taxon>
        <taxon>Paraburkholderia</taxon>
    </lineage>
</organism>
<name>A0A4Y8MT02_9BURK</name>
<feature type="region of interest" description="Disordered" evidence="1">
    <location>
        <begin position="41"/>
        <end position="66"/>
    </location>
</feature>
<evidence type="ECO:0000313" key="3">
    <source>
        <dbReference type="EMBL" id="TFE40465.1"/>
    </source>
</evidence>
<keyword evidence="2" id="KW-0472">Membrane</keyword>
<keyword evidence="2" id="KW-1133">Transmembrane helix</keyword>
<comment type="caution">
    <text evidence="3">The sequence shown here is derived from an EMBL/GenBank/DDBJ whole genome shotgun (WGS) entry which is preliminary data.</text>
</comment>
<feature type="transmembrane region" description="Helical" evidence="2">
    <location>
        <begin position="169"/>
        <end position="188"/>
    </location>
</feature>
<evidence type="ECO:0000256" key="1">
    <source>
        <dbReference type="SAM" id="MobiDB-lite"/>
    </source>
</evidence>
<evidence type="ECO:0000313" key="4">
    <source>
        <dbReference type="Proteomes" id="UP000297385"/>
    </source>
</evidence>
<sequence length="255" mass="27627">MTRPSQTHAKASGAAFASMSLRCEPDERRRTDRARNRCQRCRRAVVDQPSGSRTDHRRRGRRSLGHPHVFSDRRAVRIQPAMNDPAYISIDDRHPAGERAHNPAWLLYSAVVLLILANKSTSPPTCRRCAAIGLLLRGRSSSMLSCSVSSPPSDGAAGLALHLTIVRQFYAVIALAIVGGVAITVMHFDPIRALYWSSVINGVAAVPITITIIMMLMARSRRVMGQSAVTGLLAWGGWLATLAMAIAALGVFVPA</sequence>
<accession>A0A4Y8MT02</accession>
<dbReference type="AlphaFoldDB" id="A0A4Y8MT02"/>
<dbReference type="EMBL" id="SNVI01000002">
    <property type="protein sequence ID" value="TFE40465.1"/>
    <property type="molecule type" value="Genomic_DNA"/>
</dbReference>
<feature type="transmembrane region" description="Helical" evidence="2">
    <location>
        <begin position="194"/>
        <end position="217"/>
    </location>
</feature>